<protein>
    <submittedName>
        <fullName evidence="2">Uncharacterized protein</fullName>
    </submittedName>
</protein>
<sequence>MKTKLVAAAVLVASFAAPAFAADEFYVVQDVKTKKCTIVDKKPTESSMTIVSPSGTIYKSRTEAEAGMKSVKVCSSQ</sequence>
<gene>
    <name evidence="2" type="ORF">SAMN05444159_1133</name>
</gene>
<proteinExistence type="predicted"/>
<name>A0A1M6L0I1_9BRAD</name>
<dbReference type="OrthoDB" id="8452009at2"/>
<keyword evidence="1" id="KW-0732">Signal</keyword>
<feature type="chain" id="PRO_5013087680" evidence="1">
    <location>
        <begin position="22"/>
        <end position="77"/>
    </location>
</feature>
<accession>A0A1M6L0I1</accession>
<evidence type="ECO:0000313" key="2">
    <source>
        <dbReference type="EMBL" id="SHJ64639.1"/>
    </source>
</evidence>
<dbReference type="RefSeq" id="WP_079537282.1">
    <property type="nucleotide sequence ID" value="NZ_LT670844.1"/>
</dbReference>
<dbReference type="EMBL" id="LT670844">
    <property type="protein sequence ID" value="SHJ64639.1"/>
    <property type="molecule type" value="Genomic_DNA"/>
</dbReference>
<dbReference type="AlphaFoldDB" id="A0A1M6L0I1"/>
<reference evidence="2 3" key="1">
    <citation type="submission" date="2016-11" db="EMBL/GenBank/DDBJ databases">
        <authorList>
            <person name="Jaros S."/>
            <person name="Januszkiewicz K."/>
            <person name="Wedrychowicz H."/>
        </authorList>
    </citation>
    <scope>NUCLEOTIDE SEQUENCE [LARGE SCALE GENOMIC DNA]</scope>
    <source>
        <strain evidence="2 3">GAS499</strain>
    </source>
</reference>
<organism evidence="2 3">
    <name type="scientific">Bradyrhizobium lablabi</name>
    <dbReference type="NCBI Taxonomy" id="722472"/>
    <lineage>
        <taxon>Bacteria</taxon>
        <taxon>Pseudomonadati</taxon>
        <taxon>Pseudomonadota</taxon>
        <taxon>Alphaproteobacteria</taxon>
        <taxon>Hyphomicrobiales</taxon>
        <taxon>Nitrobacteraceae</taxon>
        <taxon>Bradyrhizobium</taxon>
    </lineage>
</organism>
<evidence type="ECO:0000313" key="3">
    <source>
        <dbReference type="Proteomes" id="UP000189935"/>
    </source>
</evidence>
<evidence type="ECO:0000256" key="1">
    <source>
        <dbReference type="SAM" id="SignalP"/>
    </source>
</evidence>
<dbReference type="Proteomes" id="UP000189935">
    <property type="component" value="Chromosome I"/>
</dbReference>
<feature type="signal peptide" evidence="1">
    <location>
        <begin position="1"/>
        <end position="21"/>
    </location>
</feature>